<feature type="compositionally biased region" description="Basic and acidic residues" evidence="10">
    <location>
        <begin position="791"/>
        <end position="802"/>
    </location>
</feature>
<dbReference type="InterPro" id="IPR011989">
    <property type="entry name" value="ARM-like"/>
</dbReference>
<dbReference type="PROSITE" id="PS00108">
    <property type="entry name" value="PROTEIN_KINASE_ST"/>
    <property type="match status" value="1"/>
</dbReference>
<evidence type="ECO:0000259" key="11">
    <source>
        <dbReference type="PROSITE" id="PS50011"/>
    </source>
</evidence>
<dbReference type="PANTHER" id="PTHR11584">
    <property type="entry name" value="SERINE/THREONINE PROTEIN KINASE"/>
    <property type="match status" value="1"/>
</dbReference>
<dbReference type="Gene3D" id="1.25.10.10">
    <property type="entry name" value="Leucine-rich Repeat Variant"/>
    <property type="match status" value="1"/>
</dbReference>
<evidence type="ECO:0000256" key="10">
    <source>
        <dbReference type="SAM" id="MobiDB-lite"/>
    </source>
</evidence>
<feature type="region of interest" description="Disordered" evidence="10">
    <location>
        <begin position="297"/>
        <end position="325"/>
    </location>
</feature>
<keyword evidence="4 8" id="KW-0479">Metal-binding</keyword>
<dbReference type="InterPro" id="IPR013083">
    <property type="entry name" value="Znf_RING/FYVE/PHD"/>
</dbReference>
<evidence type="ECO:0000256" key="7">
    <source>
        <dbReference type="ARBA" id="ARBA00022840"/>
    </source>
</evidence>
<accession>A0A7R9GHB7</accession>
<dbReference type="InterPro" id="IPR011009">
    <property type="entry name" value="Kinase-like_dom_sf"/>
</dbReference>
<dbReference type="PROSITE" id="PS00107">
    <property type="entry name" value="PROTEIN_KINASE_ATP"/>
    <property type="match status" value="1"/>
</dbReference>
<protein>
    <recommendedName>
        <fullName evidence="16">Mitogen-activated protein kinase kinase kinase 1</fullName>
    </recommendedName>
</protein>
<keyword evidence="15" id="KW-1185">Reference proteome</keyword>
<dbReference type="Proteomes" id="UP000678499">
    <property type="component" value="Unassembled WGS sequence"/>
</dbReference>
<dbReference type="InterPro" id="IPR000719">
    <property type="entry name" value="Prot_kinase_dom"/>
</dbReference>
<dbReference type="SMART" id="SM00220">
    <property type="entry name" value="S_TKc"/>
    <property type="match status" value="1"/>
</dbReference>
<evidence type="ECO:0000259" key="13">
    <source>
        <dbReference type="PROSITE" id="PS50966"/>
    </source>
</evidence>
<dbReference type="AlphaFoldDB" id="A0A7R9GHB7"/>
<keyword evidence="7 9" id="KW-0067">ATP-binding</keyword>
<dbReference type="SUPFAM" id="SSF57850">
    <property type="entry name" value="RING/U-box"/>
    <property type="match status" value="1"/>
</dbReference>
<dbReference type="InterPro" id="IPR007527">
    <property type="entry name" value="Znf_SWIM"/>
</dbReference>
<dbReference type="GO" id="GO:0035556">
    <property type="term" value="P:intracellular signal transduction"/>
    <property type="evidence" value="ECO:0007669"/>
    <property type="project" value="UniProtKB-ARBA"/>
</dbReference>
<keyword evidence="3 9" id="KW-0547">Nucleotide-binding</keyword>
<evidence type="ECO:0000313" key="15">
    <source>
        <dbReference type="Proteomes" id="UP000678499"/>
    </source>
</evidence>
<feature type="domain" description="Protein kinase" evidence="11">
    <location>
        <begin position="930"/>
        <end position="1196"/>
    </location>
</feature>
<dbReference type="InterPro" id="IPR001841">
    <property type="entry name" value="Znf_RING"/>
</dbReference>
<keyword evidence="2" id="KW-0808">Transferase</keyword>
<dbReference type="GO" id="GO:0004674">
    <property type="term" value="F:protein serine/threonine kinase activity"/>
    <property type="evidence" value="ECO:0007669"/>
    <property type="project" value="UniProtKB-KW"/>
</dbReference>
<dbReference type="EMBL" id="CAJPEX010003864">
    <property type="protein sequence ID" value="CAG0922611.1"/>
    <property type="molecule type" value="Genomic_DNA"/>
</dbReference>
<dbReference type="Pfam" id="PF00069">
    <property type="entry name" value="Pkinase"/>
    <property type="match status" value="1"/>
</dbReference>
<evidence type="ECO:0000256" key="6">
    <source>
        <dbReference type="ARBA" id="ARBA00022833"/>
    </source>
</evidence>
<keyword evidence="6" id="KW-0862">Zinc</keyword>
<sequence>MSTQSRGADYNEDVHPAQNFKSRMRRSSCRSIQQVESLQEPGSSMESADYHSHRMLDAFAKSIKQDSLENFKTRLRKTSGLHQTEKRLPTIVRHPSENLLTYENVSVYADVFLRVNMSSYKTSLSHSFTWSCLVSETVTRICCFPSSQSASKTFGLFDDGCFLLYAQPMCMNPACRRRMPSPCLASCCSLAGDMSTETQRTDVLRKRVRKAQRARFYLLQRAGPHSFVIGGDLPAKNKYKIDIGPQSCSCGHGPYCVHVLFVMLRVFQLTDTDPKLYAKDLKNFEVESLLEKFEKRRANQLRRKKPPDGGTFRNSTAETTLPNQTTSSDEELCAICLLEMVDGEGLTSCRHGCKNQLHFHCIAIWAEECRNRQEQVLCPLCRTPWDETKHDSGSMSMVDVLVSPGLLSSSRSGSCRKKTSWPWKSSKSTNPDLEDCIGSTEDCQSFVSCVGVPLEVRAKANAWSRIFGADLISSLFSRDWSIRAAGLRNLNLHLSRILASGTAAFTTDWIVEAIRTSVGVLMVMASDPVYKVYVGCIRVLRTILSSPFVVDASPEESVARMLQPILNAIILRCADSNQRTSQLSLATLAELGKAGEGQLGEYFGTPGFKAPLEAVLDAVIVDAVPGGAAEWQWTLGRLLALERLVAVFPQDFSIEYVPLKTDTQQGSEGEEDGYILRNFNKIMAVQEVACASVANSHAVVARTARHLFVTAALMCCDEPAAYNEVCAMLATLEPGLRQRLQKKIKPSSSEESGSTSQKLHLRLPLTSKLLTQSSKRLHQFVVTGGKVYRGEETDGSMPREEESCGIGRPPVVRPTHLPLLGHGLGKQKRARWFQFQKTQLTKTVAHGENKQAIPVLDAKAKFKARAPAAVDDESALRFKAELVPLRVNAQLLPALPSWRPKPGLKLQEKADAGANDGAEVVIDYKEGKDWVRGPLLGAGAFSSVYQARDAKTGSIMAVKQVPLRRNSREEERRVENDMKAEIDLMTQLDHENIVRIKFACRDLRVFNIFSEWMPGGSVAALLEKYGAFSDQVIISYTSQVIQGLAYLHDHQVLHRDLKGANLLVDKDGQMVKIADFGTAALLRGARGTVAGELRGQVTGTVAFMAPEVLRGDDYGRKCDVWSVGCCVLEMATAKLPWDELRIANNLALMFKVARTEAPPAVPVTLCESLRDFALRCLEIDPNRRPSAKELLNHPIFDVDASGTSSRNAT</sequence>
<gene>
    <name evidence="14" type="ORF">NMOB1V02_LOCUS10083</name>
</gene>
<keyword evidence="5" id="KW-0418">Kinase</keyword>
<evidence type="ECO:0000259" key="12">
    <source>
        <dbReference type="PROSITE" id="PS50089"/>
    </source>
</evidence>
<dbReference type="PROSITE" id="PS50089">
    <property type="entry name" value="ZF_RING_2"/>
    <property type="match status" value="1"/>
</dbReference>
<feature type="region of interest" description="Disordered" evidence="10">
    <location>
        <begin position="1"/>
        <end position="47"/>
    </location>
</feature>
<dbReference type="Gene3D" id="1.10.510.10">
    <property type="entry name" value="Transferase(Phosphotransferase) domain 1"/>
    <property type="match status" value="1"/>
</dbReference>
<feature type="region of interest" description="Disordered" evidence="10">
    <location>
        <begin position="791"/>
        <end position="810"/>
    </location>
</feature>
<feature type="binding site" evidence="9">
    <location>
        <position position="959"/>
    </location>
    <ligand>
        <name>ATP</name>
        <dbReference type="ChEBI" id="CHEBI:30616"/>
    </ligand>
</feature>
<evidence type="ECO:0000256" key="4">
    <source>
        <dbReference type="ARBA" id="ARBA00022771"/>
    </source>
</evidence>
<evidence type="ECO:0000256" key="1">
    <source>
        <dbReference type="ARBA" id="ARBA00022527"/>
    </source>
</evidence>
<dbReference type="Pfam" id="PF21040">
    <property type="entry name" value="CEP104-like_TOG"/>
    <property type="match status" value="1"/>
</dbReference>
<dbReference type="InterPro" id="IPR017441">
    <property type="entry name" value="Protein_kinase_ATP_BS"/>
</dbReference>
<evidence type="ECO:0000256" key="2">
    <source>
        <dbReference type="ARBA" id="ARBA00022679"/>
    </source>
</evidence>
<keyword evidence="1" id="KW-0723">Serine/threonine-protein kinase</keyword>
<dbReference type="PROSITE" id="PS50011">
    <property type="entry name" value="PROTEIN_KINASE_DOM"/>
    <property type="match status" value="1"/>
</dbReference>
<dbReference type="FunFam" id="1.10.510.10:FF:000286">
    <property type="entry name" value="Mitogen-activated protein kinase kinase kinase 1 (Predicted)"/>
    <property type="match status" value="1"/>
</dbReference>
<evidence type="ECO:0000256" key="9">
    <source>
        <dbReference type="PROSITE-ProRule" id="PRU10141"/>
    </source>
</evidence>
<evidence type="ECO:0000313" key="14">
    <source>
        <dbReference type="EMBL" id="CAD7282459.1"/>
    </source>
</evidence>
<evidence type="ECO:0000256" key="5">
    <source>
        <dbReference type="ARBA" id="ARBA00022777"/>
    </source>
</evidence>
<feature type="compositionally biased region" description="Polar residues" evidence="10">
    <location>
        <begin position="29"/>
        <end position="46"/>
    </location>
</feature>
<dbReference type="Gene3D" id="3.30.40.10">
    <property type="entry name" value="Zinc/RING finger domain, C3HC4 (zinc finger)"/>
    <property type="match status" value="1"/>
</dbReference>
<feature type="domain" description="SWIM-type" evidence="13">
    <location>
        <begin position="239"/>
        <end position="267"/>
    </location>
</feature>
<evidence type="ECO:0000256" key="8">
    <source>
        <dbReference type="PROSITE-ProRule" id="PRU00175"/>
    </source>
</evidence>
<dbReference type="OrthoDB" id="275301at2759"/>
<dbReference type="InterPro" id="IPR008271">
    <property type="entry name" value="Ser/Thr_kinase_AS"/>
</dbReference>
<feature type="compositionally biased region" description="Polar residues" evidence="10">
    <location>
        <begin position="312"/>
        <end position="325"/>
    </location>
</feature>
<organism evidence="14">
    <name type="scientific">Notodromas monacha</name>
    <dbReference type="NCBI Taxonomy" id="399045"/>
    <lineage>
        <taxon>Eukaryota</taxon>
        <taxon>Metazoa</taxon>
        <taxon>Ecdysozoa</taxon>
        <taxon>Arthropoda</taxon>
        <taxon>Crustacea</taxon>
        <taxon>Oligostraca</taxon>
        <taxon>Ostracoda</taxon>
        <taxon>Podocopa</taxon>
        <taxon>Podocopida</taxon>
        <taxon>Cypridocopina</taxon>
        <taxon>Cypridoidea</taxon>
        <taxon>Cyprididae</taxon>
        <taxon>Notodromas</taxon>
    </lineage>
</organism>
<dbReference type="GO" id="GO:0005524">
    <property type="term" value="F:ATP binding"/>
    <property type="evidence" value="ECO:0007669"/>
    <property type="project" value="UniProtKB-UniRule"/>
</dbReference>
<dbReference type="GO" id="GO:0008270">
    <property type="term" value="F:zinc ion binding"/>
    <property type="evidence" value="ECO:0007669"/>
    <property type="project" value="UniProtKB-KW"/>
</dbReference>
<dbReference type="Pfam" id="PF04434">
    <property type="entry name" value="SWIM"/>
    <property type="match status" value="1"/>
</dbReference>
<dbReference type="PROSITE" id="PS50966">
    <property type="entry name" value="ZF_SWIM"/>
    <property type="match status" value="1"/>
</dbReference>
<dbReference type="CDD" id="cd16494">
    <property type="entry name" value="RING-CH-C4HC3_ZSWM2"/>
    <property type="match status" value="1"/>
</dbReference>
<evidence type="ECO:0000256" key="3">
    <source>
        <dbReference type="ARBA" id="ARBA00022741"/>
    </source>
</evidence>
<dbReference type="PANTHER" id="PTHR11584:SF369">
    <property type="entry name" value="MITOGEN-ACTIVATED PROTEIN KINASE KINASE KINASE 19-RELATED"/>
    <property type="match status" value="1"/>
</dbReference>
<keyword evidence="4 8" id="KW-0863">Zinc-finger</keyword>
<evidence type="ECO:0008006" key="16">
    <source>
        <dbReference type="Google" id="ProtNLM"/>
    </source>
</evidence>
<dbReference type="SUPFAM" id="SSF56112">
    <property type="entry name" value="Protein kinase-like (PK-like)"/>
    <property type="match status" value="1"/>
</dbReference>
<dbReference type="EMBL" id="OA885901">
    <property type="protein sequence ID" value="CAD7282459.1"/>
    <property type="molecule type" value="Genomic_DNA"/>
</dbReference>
<name>A0A7R9GHB7_9CRUS</name>
<reference evidence="14" key="1">
    <citation type="submission" date="2020-11" db="EMBL/GenBank/DDBJ databases">
        <authorList>
            <person name="Tran Van P."/>
        </authorList>
    </citation>
    <scope>NUCLEOTIDE SEQUENCE</scope>
</reference>
<feature type="domain" description="RING-type" evidence="12">
    <location>
        <begin position="333"/>
        <end position="382"/>
    </location>
</feature>
<proteinExistence type="predicted"/>